<feature type="region of interest" description="Disordered" evidence="1">
    <location>
        <begin position="85"/>
        <end position="108"/>
    </location>
</feature>
<reference evidence="3" key="1">
    <citation type="journal article" date="2010" name="Science">
        <title>Signatures of adaptation to obligate biotrophy in the Hyaloperonospora arabidopsidis genome.</title>
        <authorList>
            <person name="Baxter L."/>
            <person name="Tripathy S."/>
            <person name="Ishaque N."/>
            <person name="Boot N."/>
            <person name="Cabral A."/>
            <person name="Kemen E."/>
            <person name="Thines M."/>
            <person name="Ah-Fong A."/>
            <person name="Anderson R."/>
            <person name="Badejoko W."/>
            <person name="Bittner-Eddy P."/>
            <person name="Boore J.L."/>
            <person name="Chibucos M.C."/>
            <person name="Coates M."/>
            <person name="Dehal P."/>
            <person name="Delehaunty K."/>
            <person name="Dong S."/>
            <person name="Downton P."/>
            <person name="Dumas B."/>
            <person name="Fabro G."/>
            <person name="Fronick C."/>
            <person name="Fuerstenberg S.I."/>
            <person name="Fulton L."/>
            <person name="Gaulin E."/>
            <person name="Govers F."/>
            <person name="Hughes L."/>
            <person name="Humphray S."/>
            <person name="Jiang R.H."/>
            <person name="Judelson H."/>
            <person name="Kamoun S."/>
            <person name="Kyung K."/>
            <person name="Meijer H."/>
            <person name="Minx P."/>
            <person name="Morris P."/>
            <person name="Nelson J."/>
            <person name="Phuntumart V."/>
            <person name="Qutob D."/>
            <person name="Rehmany A."/>
            <person name="Rougon-Cardoso A."/>
            <person name="Ryden P."/>
            <person name="Torto-Alalibo T."/>
            <person name="Studholme D."/>
            <person name="Wang Y."/>
            <person name="Win J."/>
            <person name="Wood J."/>
            <person name="Clifton S.W."/>
            <person name="Rogers J."/>
            <person name="Van den Ackerveken G."/>
            <person name="Jones J.D."/>
            <person name="McDowell J.M."/>
            <person name="Beynon J."/>
            <person name="Tyler B.M."/>
        </authorList>
    </citation>
    <scope>NUCLEOTIDE SEQUENCE [LARGE SCALE GENOMIC DNA]</scope>
    <source>
        <strain evidence="3">Emoy2</strain>
    </source>
</reference>
<dbReference type="Proteomes" id="UP000011713">
    <property type="component" value="Unassembled WGS sequence"/>
</dbReference>
<proteinExistence type="predicted"/>
<organism evidence="2 3">
    <name type="scientific">Hyaloperonospora arabidopsidis (strain Emoy2)</name>
    <name type="common">Downy mildew agent</name>
    <name type="synonym">Peronospora arabidopsidis</name>
    <dbReference type="NCBI Taxonomy" id="559515"/>
    <lineage>
        <taxon>Eukaryota</taxon>
        <taxon>Sar</taxon>
        <taxon>Stramenopiles</taxon>
        <taxon>Oomycota</taxon>
        <taxon>Peronosporomycetes</taxon>
        <taxon>Peronosporales</taxon>
        <taxon>Peronosporaceae</taxon>
        <taxon>Hyaloperonospora</taxon>
    </lineage>
</organism>
<reference evidence="2" key="2">
    <citation type="submission" date="2015-06" db="UniProtKB">
        <authorList>
            <consortium name="EnsemblProtists"/>
        </authorList>
    </citation>
    <scope>IDENTIFICATION</scope>
    <source>
        <strain evidence="2">Emoy2</strain>
    </source>
</reference>
<keyword evidence="3" id="KW-1185">Reference proteome</keyword>
<accession>M4BRG8</accession>
<protein>
    <submittedName>
        <fullName evidence="2">Uncharacterized protein</fullName>
    </submittedName>
</protein>
<dbReference type="EnsemblProtists" id="HpaT809008">
    <property type="protein sequence ID" value="HpaP809008"/>
    <property type="gene ID" value="HpaG809008"/>
</dbReference>
<dbReference type="EMBL" id="JH598638">
    <property type="status" value="NOT_ANNOTATED_CDS"/>
    <property type="molecule type" value="Genomic_DNA"/>
</dbReference>
<evidence type="ECO:0000313" key="3">
    <source>
        <dbReference type="Proteomes" id="UP000011713"/>
    </source>
</evidence>
<sequence>MEIKEPVIKAEELILDLDQTIRINRFQKRSRGVLAAMTADKESLVVQGKVANSVSSAILETPSDHPVEKLQASYDKEIVQPLRGRKGSVSLSEERAVSCTGKRGSEKF</sequence>
<dbReference type="AlphaFoldDB" id="M4BRG8"/>
<dbReference type="InParanoid" id="M4BRG8"/>
<evidence type="ECO:0000313" key="2">
    <source>
        <dbReference type="EnsemblProtists" id="HpaP809008"/>
    </source>
</evidence>
<name>M4BRG8_HYAAE</name>
<dbReference type="HOGENOM" id="CLU_2202101_0_0_1"/>
<evidence type="ECO:0000256" key="1">
    <source>
        <dbReference type="SAM" id="MobiDB-lite"/>
    </source>
</evidence>
<dbReference type="VEuPathDB" id="FungiDB:HpaG809008"/>